<reference evidence="1 2" key="1">
    <citation type="submission" date="2017-11" db="EMBL/GenBank/DDBJ databases">
        <title>Complete genome of a free-living desiccation-tolerant cyanobacterium and its photosynthetic adaptation to extreme terrestrial habitat.</title>
        <authorList>
            <person name="Shang J."/>
        </authorList>
    </citation>
    <scope>NUCLEOTIDE SEQUENCE [LARGE SCALE GENOMIC DNA]</scope>
    <source>
        <strain evidence="1 2">CCNUN1</strain>
    </source>
</reference>
<dbReference type="EMBL" id="CP024785">
    <property type="protein sequence ID" value="AUB37402.1"/>
    <property type="molecule type" value="Genomic_DNA"/>
</dbReference>
<gene>
    <name evidence="1" type="ORF">COO91_03347</name>
</gene>
<evidence type="ECO:0000313" key="2">
    <source>
        <dbReference type="Proteomes" id="UP000232003"/>
    </source>
</evidence>
<name>A0A2K8SPL9_9NOSO</name>
<dbReference type="KEGG" id="nfl:COO91_03347"/>
<keyword evidence="2" id="KW-1185">Reference proteome</keyword>
<dbReference type="AlphaFoldDB" id="A0A2K8SPL9"/>
<proteinExistence type="predicted"/>
<dbReference type="Proteomes" id="UP000232003">
    <property type="component" value="Chromosome"/>
</dbReference>
<evidence type="ECO:0000313" key="1">
    <source>
        <dbReference type="EMBL" id="AUB37402.1"/>
    </source>
</evidence>
<organism evidence="1 2">
    <name type="scientific">Nostoc flagelliforme CCNUN1</name>
    <dbReference type="NCBI Taxonomy" id="2038116"/>
    <lineage>
        <taxon>Bacteria</taxon>
        <taxon>Bacillati</taxon>
        <taxon>Cyanobacteriota</taxon>
        <taxon>Cyanophyceae</taxon>
        <taxon>Nostocales</taxon>
        <taxon>Nostocaceae</taxon>
        <taxon>Nostoc</taxon>
    </lineage>
</organism>
<accession>A0A2K8SPL9</accession>
<sequence>MILPSSSKALVASYNSSLEFTSLAKLLSGNLLAEVDLHRAVVSLKLT</sequence>
<protein>
    <submittedName>
        <fullName evidence="1">Uncharacterized protein</fullName>
    </submittedName>
</protein>